<keyword evidence="3" id="KW-1185">Reference proteome</keyword>
<keyword evidence="1" id="KW-0472">Membrane</keyword>
<gene>
    <name evidence="2" type="ORF">DIATSA_LOCUS1222</name>
</gene>
<dbReference type="GO" id="GO:0032981">
    <property type="term" value="P:mitochondrial respiratory chain complex I assembly"/>
    <property type="evidence" value="ECO:0007669"/>
    <property type="project" value="TreeGrafter"/>
</dbReference>
<dbReference type="GO" id="GO:0033617">
    <property type="term" value="P:mitochondrial respiratory chain complex IV assembly"/>
    <property type="evidence" value="ECO:0007669"/>
    <property type="project" value="TreeGrafter"/>
</dbReference>
<sequence>MTISTTTLLKIAAWGGIIVSSTGFYMQTVLIDRVRNFDYYKNALKALRTNAGAVYYLGEPIKDKRFKLTDTENNFSDGQTARFAIPVSGTKDRGKYYMWAERRENQWIITKAELALQSKPDTRLVVVKED</sequence>
<dbReference type="AlphaFoldDB" id="A0A9N9N2X1"/>
<evidence type="ECO:0000256" key="1">
    <source>
        <dbReference type="SAM" id="Phobius"/>
    </source>
</evidence>
<protein>
    <recommendedName>
        <fullName evidence="4">Cytochrome oxidase complex assembly protein 1</fullName>
    </recommendedName>
</protein>
<dbReference type="EMBL" id="OU893341">
    <property type="protein sequence ID" value="CAG9783014.1"/>
    <property type="molecule type" value="Genomic_DNA"/>
</dbReference>
<dbReference type="GO" id="GO:0005743">
    <property type="term" value="C:mitochondrial inner membrane"/>
    <property type="evidence" value="ECO:0007669"/>
    <property type="project" value="TreeGrafter"/>
</dbReference>
<keyword evidence="1" id="KW-0812">Transmembrane</keyword>
<name>A0A9N9N2X1_9NEOP</name>
<evidence type="ECO:0008006" key="4">
    <source>
        <dbReference type="Google" id="ProtNLM"/>
    </source>
</evidence>
<reference evidence="2" key="2">
    <citation type="submission" date="2022-10" db="EMBL/GenBank/DDBJ databases">
        <authorList>
            <consortium name="ENA_rothamsted_submissions"/>
            <consortium name="culmorum"/>
            <person name="King R."/>
        </authorList>
    </citation>
    <scope>NUCLEOTIDE SEQUENCE</scope>
</reference>
<keyword evidence="1" id="KW-1133">Transmembrane helix</keyword>
<dbReference type="PANTHER" id="PTHR47148">
    <property type="entry name" value="CYTOCHROME C OXIDASE ASSEMBLY FACTOR 1 HOMOLOG"/>
    <property type="match status" value="1"/>
</dbReference>
<proteinExistence type="predicted"/>
<accession>A0A9N9N2X1</accession>
<organism evidence="2 3">
    <name type="scientific">Diatraea saccharalis</name>
    <name type="common">sugarcane borer</name>
    <dbReference type="NCBI Taxonomy" id="40085"/>
    <lineage>
        <taxon>Eukaryota</taxon>
        <taxon>Metazoa</taxon>
        <taxon>Ecdysozoa</taxon>
        <taxon>Arthropoda</taxon>
        <taxon>Hexapoda</taxon>
        <taxon>Insecta</taxon>
        <taxon>Pterygota</taxon>
        <taxon>Neoptera</taxon>
        <taxon>Endopterygota</taxon>
        <taxon>Lepidoptera</taxon>
        <taxon>Glossata</taxon>
        <taxon>Ditrysia</taxon>
        <taxon>Pyraloidea</taxon>
        <taxon>Crambidae</taxon>
        <taxon>Crambinae</taxon>
        <taxon>Diatraea</taxon>
    </lineage>
</organism>
<evidence type="ECO:0000313" key="3">
    <source>
        <dbReference type="Proteomes" id="UP001153714"/>
    </source>
</evidence>
<feature type="transmembrane region" description="Helical" evidence="1">
    <location>
        <begin position="12"/>
        <end position="31"/>
    </location>
</feature>
<dbReference type="Proteomes" id="UP001153714">
    <property type="component" value="Chromosome 10"/>
</dbReference>
<dbReference type="InterPro" id="IPR014807">
    <property type="entry name" value="Coa1"/>
</dbReference>
<dbReference type="OrthoDB" id="10037790at2759"/>
<reference evidence="2" key="1">
    <citation type="submission" date="2021-12" db="EMBL/GenBank/DDBJ databases">
        <authorList>
            <person name="King R."/>
        </authorList>
    </citation>
    <scope>NUCLEOTIDE SEQUENCE</scope>
</reference>
<dbReference type="PANTHER" id="PTHR47148:SF1">
    <property type="entry name" value="CYTOCHROME C OXIDASE ASSEMBLY FACTOR 1 HOMOLOG"/>
    <property type="match status" value="1"/>
</dbReference>
<evidence type="ECO:0000313" key="2">
    <source>
        <dbReference type="EMBL" id="CAG9783014.1"/>
    </source>
</evidence>
<dbReference type="Pfam" id="PF08695">
    <property type="entry name" value="Coa1"/>
    <property type="match status" value="1"/>
</dbReference>